<sequence>MTTAQIEPAAALAELRDSKADRVTIVLLSGDLDKAMAAFIIATGAAAMGMQVTVFFTFWGLNTIRKKGASSSASDWLRRMFGVLNKGGADTLPLSRFHFWGLGTRMMQLVMKQNRMPGVPELMQMALDLGVRFIACTTTMGLMGITKDTLIDGVDQFAGVTTYLAEAKQGSVNLFI</sequence>
<organism evidence="2 3">
    <name type="scientific">Nitrospira defluvii</name>
    <dbReference type="NCBI Taxonomy" id="330214"/>
    <lineage>
        <taxon>Bacteria</taxon>
        <taxon>Pseudomonadati</taxon>
        <taxon>Nitrospirota</taxon>
        <taxon>Nitrospiria</taxon>
        <taxon>Nitrospirales</taxon>
        <taxon>Nitrospiraceae</taxon>
        <taxon>Nitrospira</taxon>
    </lineage>
</organism>
<dbReference type="PANTHER" id="PTHR34655">
    <property type="entry name" value="CONSERVED WITHIN P. AEROPHILUM"/>
    <property type="match status" value="1"/>
</dbReference>
<reference evidence="2 3" key="1">
    <citation type="submission" date="2021-02" db="EMBL/GenBank/DDBJ databases">
        <authorList>
            <person name="Han P."/>
        </authorList>
    </citation>
    <scope>NUCLEOTIDE SEQUENCE [LARGE SCALE GENOMIC DNA]</scope>
    <source>
        <strain evidence="2">Candidatus Nitrospira sp. ZN2</strain>
    </source>
</reference>
<evidence type="ECO:0000256" key="1">
    <source>
        <dbReference type="SAM" id="Phobius"/>
    </source>
</evidence>
<dbReference type="EMBL" id="CAJNBJ010000001">
    <property type="protein sequence ID" value="CAE6715914.1"/>
    <property type="molecule type" value="Genomic_DNA"/>
</dbReference>
<evidence type="ECO:0000313" key="3">
    <source>
        <dbReference type="Proteomes" id="UP000675880"/>
    </source>
</evidence>
<dbReference type="RefSeq" id="WP_213041187.1">
    <property type="nucleotide sequence ID" value="NZ_CAJNBJ010000001.1"/>
</dbReference>
<evidence type="ECO:0008006" key="4">
    <source>
        <dbReference type="Google" id="ProtNLM"/>
    </source>
</evidence>
<name>A0ABM8QUG3_9BACT</name>
<dbReference type="Gene3D" id="3.40.1260.10">
    <property type="entry name" value="DsrEFH-like"/>
    <property type="match status" value="1"/>
</dbReference>
<comment type="caution">
    <text evidence="2">The sequence shown here is derived from an EMBL/GenBank/DDBJ whole genome shotgun (WGS) entry which is preliminary data.</text>
</comment>
<dbReference type="Proteomes" id="UP000675880">
    <property type="component" value="Unassembled WGS sequence"/>
</dbReference>
<proteinExistence type="predicted"/>
<keyword evidence="1" id="KW-0812">Transmembrane</keyword>
<dbReference type="Pfam" id="PF13686">
    <property type="entry name" value="DrsE_2"/>
    <property type="match status" value="1"/>
</dbReference>
<accession>A0ABM8QUG3</accession>
<gene>
    <name evidence="2" type="ORF">NSPZN2_11446</name>
</gene>
<dbReference type="PANTHER" id="PTHR34655:SF2">
    <property type="entry name" value="PEROXIREDOXIN FAMILY PROTEIN"/>
    <property type="match status" value="1"/>
</dbReference>
<evidence type="ECO:0000313" key="2">
    <source>
        <dbReference type="EMBL" id="CAE6715914.1"/>
    </source>
</evidence>
<keyword evidence="1" id="KW-0472">Membrane</keyword>
<protein>
    <recommendedName>
        <fullName evidence="4">Peroxiredoxin family protein</fullName>
    </recommendedName>
</protein>
<dbReference type="InterPro" id="IPR032836">
    <property type="entry name" value="DsrE2-like"/>
</dbReference>
<dbReference type="InterPro" id="IPR027396">
    <property type="entry name" value="DsrEFH-like"/>
</dbReference>
<dbReference type="SUPFAM" id="SSF75169">
    <property type="entry name" value="DsrEFH-like"/>
    <property type="match status" value="1"/>
</dbReference>
<keyword evidence="1" id="KW-1133">Transmembrane helix</keyword>
<keyword evidence="3" id="KW-1185">Reference proteome</keyword>
<feature type="transmembrane region" description="Helical" evidence="1">
    <location>
        <begin position="36"/>
        <end position="61"/>
    </location>
</feature>